<feature type="compositionally biased region" description="Pro residues" evidence="1">
    <location>
        <begin position="799"/>
        <end position="814"/>
    </location>
</feature>
<feature type="compositionally biased region" description="Basic and acidic residues" evidence="1">
    <location>
        <begin position="74"/>
        <end position="99"/>
    </location>
</feature>
<dbReference type="GO" id="GO:0016807">
    <property type="term" value="F:cysteine-type carboxypeptidase activity"/>
    <property type="evidence" value="ECO:0007669"/>
    <property type="project" value="TreeGrafter"/>
</dbReference>
<feature type="compositionally biased region" description="Low complexity" evidence="1">
    <location>
        <begin position="148"/>
        <end position="162"/>
    </location>
</feature>
<dbReference type="GO" id="GO:1990380">
    <property type="term" value="F:K48-linked deubiquitinase activity"/>
    <property type="evidence" value="ECO:0007669"/>
    <property type="project" value="InterPro"/>
</dbReference>
<dbReference type="GO" id="GO:0004843">
    <property type="term" value="F:cysteine-type deubiquitinase activity"/>
    <property type="evidence" value="ECO:0007669"/>
    <property type="project" value="InterPro"/>
</dbReference>
<keyword evidence="4" id="KW-1185">Reference proteome</keyword>
<dbReference type="GO" id="GO:0071944">
    <property type="term" value="C:cell periphery"/>
    <property type="evidence" value="ECO:0007669"/>
    <property type="project" value="TreeGrafter"/>
</dbReference>
<evidence type="ECO:0000313" key="3">
    <source>
        <dbReference type="EMBL" id="TGZ76996.1"/>
    </source>
</evidence>
<feature type="compositionally biased region" description="Basic and acidic residues" evidence="1">
    <location>
        <begin position="286"/>
        <end position="331"/>
    </location>
</feature>
<feature type="compositionally biased region" description="Polar residues" evidence="1">
    <location>
        <begin position="367"/>
        <end position="385"/>
    </location>
</feature>
<feature type="domain" description="MINDY deubiquitinase" evidence="2">
    <location>
        <begin position="432"/>
        <end position="747"/>
    </location>
</feature>
<organism evidence="3 4">
    <name type="scientific">Ascodesmis nigricans</name>
    <dbReference type="NCBI Taxonomy" id="341454"/>
    <lineage>
        <taxon>Eukaryota</taxon>
        <taxon>Fungi</taxon>
        <taxon>Dikarya</taxon>
        <taxon>Ascomycota</taxon>
        <taxon>Pezizomycotina</taxon>
        <taxon>Pezizomycetes</taxon>
        <taxon>Pezizales</taxon>
        <taxon>Ascodesmidaceae</taxon>
        <taxon>Ascodesmis</taxon>
    </lineage>
</organism>
<dbReference type="InParanoid" id="A0A4S2MJ76"/>
<accession>A0A4S2MJ76</accession>
<proteinExistence type="predicted"/>
<evidence type="ECO:0000313" key="4">
    <source>
        <dbReference type="Proteomes" id="UP000298138"/>
    </source>
</evidence>
<feature type="compositionally biased region" description="Pro residues" evidence="1">
    <location>
        <begin position="404"/>
        <end position="426"/>
    </location>
</feature>
<feature type="compositionally biased region" description="Low complexity" evidence="1">
    <location>
        <begin position="770"/>
        <end position="790"/>
    </location>
</feature>
<feature type="region of interest" description="Disordered" evidence="1">
    <location>
        <begin position="1"/>
        <end position="261"/>
    </location>
</feature>
<dbReference type="STRING" id="341454.A0A4S2MJ76"/>
<dbReference type="OrthoDB" id="10261212at2759"/>
<protein>
    <recommendedName>
        <fullName evidence="2">MINDY deubiquitinase domain-containing protein</fullName>
    </recommendedName>
</protein>
<dbReference type="InterPro" id="IPR033979">
    <property type="entry name" value="MINDY_domain"/>
</dbReference>
<feature type="region of interest" description="Disordered" evidence="1">
    <location>
        <begin position="275"/>
        <end position="343"/>
    </location>
</feature>
<dbReference type="GO" id="GO:0005829">
    <property type="term" value="C:cytosol"/>
    <property type="evidence" value="ECO:0007669"/>
    <property type="project" value="TreeGrafter"/>
</dbReference>
<evidence type="ECO:0000256" key="1">
    <source>
        <dbReference type="SAM" id="MobiDB-lite"/>
    </source>
</evidence>
<feature type="region of interest" description="Disordered" evidence="1">
    <location>
        <begin position="749"/>
        <end position="841"/>
    </location>
</feature>
<dbReference type="PANTHER" id="PTHR18063">
    <property type="entry name" value="NF-E2 INDUCIBLE PROTEIN"/>
    <property type="match status" value="1"/>
</dbReference>
<dbReference type="EMBL" id="ML220161">
    <property type="protein sequence ID" value="TGZ76996.1"/>
    <property type="molecule type" value="Genomic_DNA"/>
</dbReference>
<name>A0A4S2MJ76_9PEZI</name>
<dbReference type="Pfam" id="PF04424">
    <property type="entry name" value="MINDY_DUB"/>
    <property type="match status" value="1"/>
</dbReference>
<dbReference type="AlphaFoldDB" id="A0A4S2MJ76"/>
<evidence type="ECO:0000259" key="2">
    <source>
        <dbReference type="Pfam" id="PF04424"/>
    </source>
</evidence>
<reference evidence="3 4" key="1">
    <citation type="submission" date="2019-04" db="EMBL/GenBank/DDBJ databases">
        <title>Comparative genomics and transcriptomics to analyze fruiting body development in filamentous ascomycetes.</title>
        <authorList>
            <consortium name="DOE Joint Genome Institute"/>
            <person name="Lutkenhaus R."/>
            <person name="Traeger S."/>
            <person name="Breuer J."/>
            <person name="Kuo A."/>
            <person name="Lipzen A."/>
            <person name="Pangilinan J."/>
            <person name="Dilworth D."/>
            <person name="Sandor L."/>
            <person name="Poggeler S."/>
            <person name="Barry K."/>
            <person name="Grigoriev I.V."/>
            <person name="Nowrousian M."/>
        </authorList>
    </citation>
    <scope>NUCLEOTIDE SEQUENCE [LARGE SCALE GENOMIC DNA]</scope>
    <source>
        <strain evidence="3 4">CBS 389.68</strain>
    </source>
</reference>
<feature type="region of interest" description="Disordered" evidence="1">
    <location>
        <begin position="357"/>
        <end position="429"/>
    </location>
</feature>
<dbReference type="Proteomes" id="UP000298138">
    <property type="component" value="Unassembled WGS sequence"/>
</dbReference>
<dbReference type="PANTHER" id="PTHR18063:SF6">
    <property type="entry name" value="UBIQUITIN CARBOXYL-TERMINAL HYDROLASE"/>
    <property type="match status" value="1"/>
</dbReference>
<sequence length="1027" mass="109342">MTLKKPATARAHSRSPDPPYPLTPEERAQLEQESSESENEWDSAPTPPRPSSAFDRRGELPDMLRVGGPAQARRSAELRRETGVGRSSSELRRDYDRGTVPDALKPGSGGRSPRTSGELQRPGSRVSSRSGGNTPTRRSPYLPATSAPVLPTLQPLSPLQTSVPGSASVTALSPISPTAAPPFAPLQAVMQTGSSSSSSPLAMGANLTSSDRPFSEFSPFYTPGAPADGTRDRGHSVSAPGQERNFSIASTASSAFDPGADLSSFDASFSRAFPGERGAPAVGMDGWKESEQEEQAAKTWEEDLERRARAGAELQRRAEEAQRKEREERLAQEFWDQEQSDWDQQANLQHRVEGLAIGTPPRAPAPLQQTFTGGSNNPWTEQLSTPPRVPPQIPPSSERRPSPISQPPPPTTTTTPPLPVRPPPTDPTHSLYQIKHATILHPSSPTPLRIPILLQNANGPCPLLALINALILTTPSSPSPLYTTLSRLEQISLPLLLSTTIEYLLSFPPPDETPIPDISLLYNFLLTLHSGMNVNPCFLPESLSSSAPSSPGGFQPTPELQLYSVFGIPLIHTWLPAPPPSSPTELISALNRSACTYDDLMTLLAREDALIARLTGGEDVDATEEEKGVLRDAEVVRRWVVETGSQMTQWGVGVLGKWLSARNASTANEGGGGGRVAILFRNDHFATVVGWGSRYQHHLGGEVSGQQQEGGVWLLVTDAGYASMPEIVWERVVDVRGCHNGLFSGDFRPVGGGGGGPSSSSSSFPPPAAPAAFTASSQPAAPASPAGSAALPHQARPMSLPPTQNPNPLAPSTPPRTSSLSGVPVSSGSPRHPTPTTHGQDLDHDLALALQLQEEEERRVEVERLGRERERARLGLGRGQRVASLVDAAAGGSAAAGGVGIGRVVEGGIKINAVSCRGLERWMCGLGPDTVELIEFWLESDGVGSVLGGWEGLRGCELELRVGVASWELGVRHFDGGLGVCAGTMLRLRLRIASRCCCCGSCGAGSRFTSSLLVPVTFLRFRIVECI</sequence>
<feature type="compositionally biased region" description="Polar residues" evidence="1">
    <location>
        <begin position="163"/>
        <end position="176"/>
    </location>
</feature>
<gene>
    <name evidence="3" type="ORF">EX30DRAFT_222919</name>
</gene>
<feature type="compositionally biased region" description="Polar residues" evidence="1">
    <location>
        <begin position="244"/>
        <end position="254"/>
    </location>
</feature>
<feature type="compositionally biased region" description="Low complexity" evidence="1">
    <location>
        <begin position="818"/>
        <end position="830"/>
    </location>
</feature>
<feature type="compositionally biased region" description="Low complexity" evidence="1">
    <location>
        <begin position="111"/>
        <end position="132"/>
    </location>
</feature>
<dbReference type="InterPro" id="IPR007518">
    <property type="entry name" value="MINDY"/>
</dbReference>
<dbReference type="GO" id="GO:0071108">
    <property type="term" value="P:protein K48-linked deubiquitination"/>
    <property type="evidence" value="ECO:0007669"/>
    <property type="project" value="TreeGrafter"/>
</dbReference>